<evidence type="ECO:0000256" key="3">
    <source>
        <dbReference type="ARBA" id="ARBA00022692"/>
    </source>
</evidence>
<reference evidence="8" key="1">
    <citation type="journal article" date="2020" name="mSystems">
        <title>Genome- and Community-Level Interaction Insights into Carbon Utilization and Element Cycling Functions of Hydrothermarchaeota in Hydrothermal Sediment.</title>
        <authorList>
            <person name="Zhou Z."/>
            <person name="Liu Y."/>
            <person name="Xu W."/>
            <person name="Pan J."/>
            <person name="Luo Z.H."/>
            <person name="Li M."/>
        </authorList>
    </citation>
    <scope>NUCLEOTIDE SEQUENCE [LARGE SCALE GENOMIC DNA]</scope>
    <source>
        <strain evidence="8">SpSt-468</strain>
    </source>
</reference>
<keyword evidence="4 7" id="KW-1133">Transmembrane helix</keyword>
<feature type="transmembrane region" description="Helical" evidence="7">
    <location>
        <begin position="462"/>
        <end position="487"/>
    </location>
</feature>
<dbReference type="GO" id="GO:0005886">
    <property type="term" value="C:plasma membrane"/>
    <property type="evidence" value="ECO:0007669"/>
    <property type="project" value="UniProtKB-SubCell"/>
</dbReference>
<evidence type="ECO:0008006" key="9">
    <source>
        <dbReference type="Google" id="ProtNLM"/>
    </source>
</evidence>
<keyword evidence="2" id="KW-1003">Cell membrane</keyword>
<evidence type="ECO:0000256" key="1">
    <source>
        <dbReference type="ARBA" id="ARBA00004651"/>
    </source>
</evidence>
<evidence type="ECO:0000256" key="2">
    <source>
        <dbReference type="ARBA" id="ARBA00022475"/>
    </source>
</evidence>
<feature type="transmembrane region" description="Helical" evidence="7">
    <location>
        <begin position="51"/>
        <end position="75"/>
    </location>
</feature>
<feature type="transmembrane region" description="Helical" evidence="7">
    <location>
        <begin position="90"/>
        <end position="112"/>
    </location>
</feature>
<protein>
    <recommendedName>
        <fullName evidence="9">Polysaccharide biosynthesis protein C-terminal domain-containing protein</fullName>
    </recommendedName>
</protein>
<feature type="transmembrane region" description="Helical" evidence="7">
    <location>
        <begin position="249"/>
        <end position="267"/>
    </location>
</feature>
<feature type="region of interest" description="Disordered" evidence="6">
    <location>
        <begin position="511"/>
        <end position="533"/>
    </location>
</feature>
<organism evidence="8">
    <name type="scientific">Candidatus Methanomethylicus mesodigestus</name>
    <dbReference type="NCBI Taxonomy" id="1867258"/>
    <lineage>
        <taxon>Archaea</taxon>
        <taxon>Thermoproteota</taxon>
        <taxon>Methanosuratincolia</taxon>
        <taxon>Candidatus Methanomethylicales</taxon>
        <taxon>Candidatus Methanomethylicaceae</taxon>
        <taxon>Candidatus Methanomethylicus</taxon>
    </lineage>
</organism>
<feature type="transmembrane region" description="Helical" evidence="7">
    <location>
        <begin position="162"/>
        <end position="186"/>
    </location>
</feature>
<feature type="transmembrane region" description="Helical" evidence="7">
    <location>
        <begin position="437"/>
        <end position="456"/>
    </location>
</feature>
<dbReference type="InterPro" id="IPR050833">
    <property type="entry name" value="Poly_Biosynth_Transport"/>
</dbReference>
<comment type="caution">
    <text evidence="8">The sequence shown here is derived from an EMBL/GenBank/DDBJ whole genome shotgun (WGS) entry which is preliminary data.</text>
</comment>
<feature type="transmembrane region" description="Helical" evidence="7">
    <location>
        <begin position="327"/>
        <end position="348"/>
    </location>
</feature>
<accession>A0A7C3FB17</accession>
<gene>
    <name evidence="8" type="ORF">ENS19_06125</name>
</gene>
<feature type="transmembrane region" description="Helical" evidence="7">
    <location>
        <begin position="402"/>
        <end position="425"/>
    </location>
</feature>
<evidence type="ECO:0000256" key="4">
    <source>
        <dbReference type="ARBA" id="ARBA00022989"/>
    </source>
</evidence>
<proteinExistence type="predicted"/>
<dbReference type="EMBL" id="DSTX01000011">
    <property type="protein sequence ID" value="HFK20847.1"/>
    <property type="molecule type" value="Genomic_DNA"/>
</dbReference>
<feature type="transmembrane region" description="Helical" evidence="7">
    <location>
        <begin position="369"/>
        <end position="390"/>
    </location>
</feature>
<keyword evidence="5 7" id="KW-0472">Membrane</keyword>
<keyword evidence="3 7" id="KW-0812">Transmembrane</keyword>
<feature type="transmembrane region" description="Helical" evidence="7">
    <location>
        <begin position="288"/>
        <end position="307"/>
    </location>
</feature>
<dbReference type="PANTHER" id="PTHR30250:SF11">
    <property type="entry name" value="O-ANTIGEN TRANSPORTER-RELATED"/>
    <property type="match status" value="1"/>
</dbReference>
<evidence type="ECO:0000313" key="8">
    <source>
        <dbReference type="EMBL" id="HFK20847.1"/>
    </source>
</evidence>
<feature type="transmembrane region" description="Helical" evidence="7">
    <location>
        <begin position="17"/>
        <end position="39"/>
    </location>
</feature>
<dbReference type="AlphaFoldDB" id="A0A7C3FB17"/>
<name>A0A7C3FB17_9CREN</name>
<dbReference type="PANTHER" id="PTHR30250">
    <property type="entry name" value="PST FAMILY PREDICTED COLANIC ACID TRANSPORTER"/>
    <property type="match status" value="1"/>
</dbReference>
<comment type="subcellular location">
    <subcellularLocation>
        <location evidence="1">Cell membrane</location>
        <topology evidence="1">Multi-pass membrane protein</topology>
    </subcellularLocation>
</comment>
<evidence type="ECO:0000256" key="7">
    <source>
        <dbReference type="SAM" id="Phobius"/>
    </source>
</evidence>
<evidence type="ECO:0000256" key="5">
    <source>
        <dbReference type="ARBA" id="ARBA00023136"/>
    </source>
</evidence>
<sequence length="533" mass="57934">MSGGELISEKLGLNVKLLYSSIVAYQLNIVGGIFSIFYITILARALTVEEYGIWVMIIRYIGYFAIPSVVFTYWLPRDISRGKNTSKTGLVYSLAMGAILTPVYLAFAWGVSSELEQPLLPLLLSSSIIILEYLNAALMYISQGHAPQIVGFGQFAFKAGQAISGIIMISGIHLGLTGAVLSVLFGRLCMDLLMLRQNLPLLRKSRMNPQTAITWAKSSWRSLFGSLTCLVFWLDVLIVSLIFGSEVPVAYYGICITILMVITYASSIPSALYPKVLAKKNLEDMGEAIWLTLVITIPIAAFIILYAEPICAILGTKYLPAALPLRVFSVASVLQVVSGIAVISYLGLEGKDSSTLTQRELLRSTIFKNDLVNMAINIVYIGGISISAYYLSDPVAVASAWGVWMCISFVISLAVLGMLIARDFAQKFPFLVLGRDSLLLALPAALLAAMPLLFPIDAFSTLWLLVPILVAHVVAFFLAYVAILYLVSKRFRKTLNDARVEIWGALSGALGRKGGGAAVEGESGSPQELPKEP</sequence>
<evidence type="ECO:0000256" key="6">
    <source>
        <dbReference type="SAM" id="MobiDB-lite"/>
    </source>
</evidence>
<feature type="transmembrane region" description="Helical" evidence="7">
    <location>
        <begin position="223"/>
        <end position="243"/>
    </location>
</feature>